<gene>
    <name evidence="1" type="ORF">DFA_05220</name>
</gene>
<protein>
    <submittedName>
        <fullName evidence="1">Uncharacterized protein</fullName>
    </submittedName>
</protein>
<sequence length="695" mass="80460">MDVIPEFESFIKLVERLDTSCKIQDKDANKQFGVYLDGFYGTTISWLALISVSFNLTINVRSQAILLLYESLRRDATVYIPVADKSGASVLRLFDLLICTKDKDDGDEDTLLLFSKETIKMIHLILDIIMQASQSIPKVEYEDLLKKFKEISISDNQPIQRLKTLELIEIYWDGLSIQQDLFLPSLLGFVTDIDIQIQRRAIKIINDICQRGECPTVTRESKFMEAICQVGYKVGENHLEMDDVIIDKMKSQIRWITFVGDEYKHEFRHWNDIIPLIHPSKYKTLSDNIIPILLDKIFEGFTPDSFIDFFFKIGITVGLKYFNKYLIKMVLRFKSPKAPLVPGSLFLKILSHFSKDDHISLYAPVFMGLLFKEAPYPLGRCNTRMPLSSWLTRLLPQLPTPYFKMITDHQLLALSLDWQGTTNNLTDMLEEMMARDMTDHSQYLLYNLMRSIITVIQLILENATNQLSLPLDLTIDLFSSFELLDRHLYGLWENNIKLVELDDHLSNSSCRTFAYHFVNLSFALDNSYGTASQIISINKKVIHYIEPFLTKCRSAIIELWSSHDQLMFHSKFSQDCQLLVLSMCIFLSENSIAVDGISDVGQLYSYYIPTFFGLYKDNIQNYPSKIYGRTFWRIIIQVYNQSTLISDQRDINEIYRLINHHATEFIDSNNNAAASKVFLQNVPSKQIGLVYQKFT</sequence>
<organism evidence="1 2">
    <name type="scientific">Cavenderia fasciculata</name>
    <name type="common">Slime mold</name>
    <name type="synonym">Dictyostelium fasciculatum</name>
    <dbReference type="NCBI Taxonomy" id="261658"/>
    <lineage>
        <taxon>Eukaryota</taxon>
        <taxon>Amoebozoa</taxon>
        <taxon>Evosea</taxon>
        <taxon>Eumycetozoa</taxon>
        <taxon>Dictyostelia</taxon>
        <taxon>Acytosteliales</taxon>
        <taxon>Cavenderiaceae</taxon>
        <taxon>Cavenderia</taxon>
    </lineage>
</organism>
<dbReference type="KEGG" id="dfa:DFA_05220"/>
<name>F4PNN7_CACFS</name>
<reference evidence="2" key="1">
    <citation type="journal article" date="2011" name="Genome Res.">
        <title>Phylogeny-wide analysis of social amoeba genomes highlights ancient origins for complex intercellular communication.</title>
        <authorList>
            <person name="Heidel A.J."/>
            <person name="Lawal H.M."/>
            <person name="Felder M."/>
            <person name="Schilde C."/>
            <person name="Helps N.R."/>
            <person name="Tunggal B."/>
            <person name="Rivero F."/>
            <person name="John U."/>
            <person name="Schleicher M."/>
            <person name="Eichinger L."/>
            <person name="Platzer M."/>
            <person name="Noegel A.A."/>
            <person name="Schaap P."/>
            <person name="Gloeckner G."/>
        </authorList>
    </citation>
    <scope>NUCLEOTIDE SEQUENCE [LARGE SCALE GENOMIC DNA]</scope>
    <source>
        <strain evidence="2">SH3</strain>
    </source>
</reference>
<dbReference type="EMBL" id="GL883008">
    <property type="protein sequence ID" value="EGG23090.1"/>
    <property type="molecule type" value="Genomic_DNA"/>
</dbReference>
<dbReference type="RefSeq" id="XP_004360941.1">
    <property type="nucleotide sequence ID" value="XM_004360884.1"/>
</dbReference>
<dbReference type="GeneID" id="14875408"/>
<evidence type="ECO:0000313" key="1">
    <source>
        <dbReference type="EMBL" id="EGG23090.1"/>
    </source>
</evidence>
<keyword evidence="2" id="KW-1185">Reference proteome</keyword>
<proteinExistence type="predicted"/>
<accession>F4PNN7</accession>
<dbReference type="Proteomes" id="UP000007797">
    <property type="component" value="Unassembled WGS sequence"/>
</dbReference>
<evidence type="ECO:0000313" key="2">
    <source>
        <dbReference type="Proteomes" id="UP000007797"/>
    </source>
</evidence>
<dbReference type="AlphaFoldDB" id="F4PNN7"/>